<sequence>MTAIKVLDWRRRVREAYALAREADDPAAGHTAWCAARDELFASHPATPLSPTARRGFTGLPVAPYDPAWRHEVEVLPAPEHRMEVPTGTDGVVPFDRVGAVEQPGVGRLDVWWLASYGGGLFLPLRDGLAGQPGGTFGGGRYVLDTVKGADLGGAGTTLVVDLNFAYNPSCAYDAAWACPLAPGGNTVQTPVPVGELMPEGGWPEG</sequence>
<evidence type="ECO:0000313" key="2">
    <source>
        <dbReference type="Proteomes" id="UP001595685"/>
    </source>
</evidence>
<dbReference type="Pfam" id="PF07920">
    <property type="entry name" value="DUF1684"/>
    <property type="match status" value="1"/>
</dbReference>
<accession>A0ABV7WK53</accession>
<comment type="caution">
    <text evidence="1">The sequence shown here is derived from an EMBL/GenBank/DDBJ whole genome shotgun (WGS) entry which is preliminary data.</text>
</comment>
<protein>
    <submittedName>
        <fullName evidence="1">DUF1684 domain-containing protein</fullName>
    </submittedName>
</protein>
<organism evidence="1 2">
    <name type="scientific">Aquipuribacter hungaricus</name>
    <dbReference type="NCBI Taxonomy" id="545624"/>
    <lineage>
        <taxon>Bacteria</taxon>
        <taxon>Bacillati</taxon>
        <taxon>Actinomycetota</taxon>
        <taxon>Actinomycetes</taxon>
        <taxon>Micrococcales</taxon>
        <taxon>Intrasporangiaceae</taxon>
        <taxon>Aquipuribacter</taxon>
    </lineage>
</organism>
<proteinExistence type="predicted"/>
<dbReference type="PANTHER" id="PTHR41913:SF1">
    <property type="entry name" value="DUF1684 DOMAIN-CONTAINING PROTEIN"/>
    <property type="match status" value="1"/>
</dbReference>
<dbReference type="PANTHER" id="PTHR41913">
    <property type="entry name" value="DUF1684 DOMAIN-CONTAINING PROTEIN"/>
    <property type="match status" value="1"/>
</dbReference>
<gene>
    <name evidence="1" type="ORF">ACFOLH_13140</name>
</gene>
<name>A0ABV7WK53_9MICO</name>
<dbReference type="Proteomes" id="UP001595685">
    <property type="component" value="Unassembled WGS sequence"/>
</dbReference>
<dbReference type="InterPro" id="IPR012467">
    <property type="entry name" value="DUF1684"/>
</dbReference>
<keyword evidence="2" id="KW-1185">Reference proteome</keyword>
<dbReference type="RefSeq" id="WP_340288625.1">
    <property type="nucleotide sequence ID" value="NZ_JBBEOI010000002.1"/>
</dbReference>
<reference evidence="2" key="1">
    <citation type="journal article" date="2019" name="Int. J. Syst. Evol. Microbiol.">
        <title>The Global Catalogue of Microorganisms (GCM) 10K type strain sequencing project: providing services to taxonomists for standard genome sequencing and annotation.</title>
        <authorList>
            <consortium name="The Broad Institute Genomics Platform"/>
            <consortium name="The Broad Institute Genome Sequencing Center for Infectious Disease"/>
            <person name="Wu L."/>
            <person name="Ma J."/>
        </authorList>
    </citation>
    <scope>NUCLEOTIDE SEQUENCE [LARGE SCALE GENOMIC DNA]</scope>
    <source>
        <strain evidence="2">NCAIM B.02333</strain>
    </source>
</reference>
<evidence type="ECO:0000313" key="1">
    <source>
        <dbReference type="EMBL" id="MFC3689287.1"/>
    </source>
</evidence>
<dbReference type="EMBL" id="JBHRWW010000008">
    <property type="protein sequence ID" value="MFC3689287.1"/>
    <property type="molecule type" value="Genomic_DNA"/>
</dbReference>